<dbReference type="InterPro" id="IPR041698">
    <property type="entry name" value="Methyltransf_25"/>
</dbReference>
<dbReference type="GO" id="GO:0008168">
    <property type="term" value="F:methyltransferase activity"/>
    <property type="evidence" value="ECO:0007669"/>
    <property type="project" value="UniProtKB-KW"/>
</dbReference>
<accession>A0A4U0SFD8</accession>
<feature type="domain" description="Methyltransferase" evidence="1">
    <location>
        <begin position="54"/>
        <end position="144"/>
    </location>
</feature>
<dbReference type="Proteomes" id="UP000305778">
    <property type="component" value="Unassembled WGS sequence"/>
</dbReference>
<protein>
    <submittedName>
        <fullName evidence="2">Class I SAM-dependent methyltransferase</fullName>
    </submittedName>
</protein>
<reference evidence="2 3" key="1">
    <citation type="submission" date="2019-04" db="EMBL/GenBank/DDBJ databases">
        <title>Streptomyces oryziradicis sp. nov., a novel actinomycete isolated from rhizosphere soil of rice (Oryza sativa L.).</title>
        <authorList>
            <person name="Li C."/>
        </authorList>
    </citation>
    <scope>NUCLEOTIDE SEQUENCE [LARGE SCALE GENOMIC DNA]</scope>
    <source>
        <strain evidence="2 3">NEAU-C40</strain>
    </source>
</reference>
<evidence type="ECO:0000313" key="2">
    <source>
        <dbReference type="EMBL" id="TKA08294.1"/>
    </source>
</evidence>
<comment type="caution">
    <text evidence="2">The sequence shown here is derived from an EMBL/GenBank/DDBJ whole genome shotgun (WGS) entry which is preliminary data.</text>
</comment>
<proteinExistence type="predicted"/>
<organism evidence="2 3">
    <name type="scientific">Actinacidiphila oryziradicis</name>
    <dbReference type="NCBI Taxonomy" id="2571141"/>
    <lineage>
        <taxon>Bacteria</taxon>
        <taxon>Bacillati</taxon>
        <taxon>Actinomycetota</taxon>
        <taxon>Actinomycetes</taxon>
        <taxon>Kitasatosporales</taxon>
        <taxon>Streptomycetaceae</taxon>
        <taxon>Actinacidiphila</taxon>
    </lineage>
</organism>
<evidence type="ECO:0000313" key="3">
    <source>
        <dbReference type="Proteomes" id="UP000305778"/>
    </source>
</evidence>
<keyword evidence="3" id="KW-1185">Reference proteome</keyword>
<dbReference type="PANTHER" id="PTHR42912">
    <property type="entry name" value="METHYLTRANSFERASE"/>
    <property type="match status" value="1"/>
</dbReference>
<dbReference type="GO" id="GO:0032259">
    <property type="term" value="P:methylation"/>
    <property type="evidence" value="ECO:0007669"/>
    <property type="project" value="UniProtKB-KW"/>
</dbReference>
<sequence>MTEPAYLHATRAAYDTVAADYAELLLTELAAKPLDRAMLAAFAELVQPAGLGPVADLGCGPGRVTAHLHSLGLTAFGIDLSPEMVAVARRTYPDLRFDHGSMTALDLKDGSLGGIVAWYSIIHTPPEHLPVIFAEFDRVLAPGGHLLLAFQVGDEPRHLEHAYGHAISLVAYRLSPDHVAEQLSQAGLVEAARLVREPTEREKPSQGQQAFLLFRKPEGS</sequence>
<dbReference type="InterPro" id="IPR029063">
    <property type="entry name" value="SAM-dependent_MTases_sf"/>
</dbReference>
<dbReference type="CDD" id="cd02440">
    <property type="entry name" value="AdoMet_MTases"/>
    <property type="match status" value="1"/>
</dbReference>
<dbReference type="Pfam" id="PF13649">
    <property type="entry name" value="Methyltransf_25"/>
    <property type="match status" value="1"/>
</dbReference>
<dbReference type="RefSeq" id="WP_136726882.1">
    <property type="nucleotide sequence ID" value="NZ_SUMC01000032.1"/>
</dbReference>
<keyword evidence="2" id="KW-0489">Methyltransferase</keyword>
<keyword evidence="2" id="KW-0808">Transferase</keyword>
<gene>
    <name evidence="2" type="ORF">FCI23_28920</name>
</gene>
<dbReference type="AlphaFoldDB" id="A0A4U0SFD8"/>
<dbReference type="InterPro" id="IPR050508">
    <property type="entry name" value="Methyltransf_Superfamily"/>
</dbReference>
<dbReference type="SUPFAM" id="SSF53335">
    <property type="entry name" value="S-adenosyl-L-methionine-dependent methyltransferases"/>
    <property type="match status" value="1"/>
</dbReference>
<dbReference type="EMBL" id="SUMC01000032">
    <property type="protein sequence ID" value="TKA08294.1"/>
    <property type="molecule type" value="Genomic_DNA"/>
</dbReference>
<evidence type="ECO:0000259" key="1">
    <source>
        <dbReference type="Pfam" id="PF13649"/>
    </source>
</evidence>
<dbReference type="Gene3D" id="3.40.50.150">
    <property type="entry name" value="Vaccinia Virus protein VP39"/>
    <property type="match status" value="1"/>
</dbReference>
<dbReference type="OrthoDB" id="9805171at2"/>
<name>A0A4U0SFD8_9ACTN</name>